<protein>
    <recommendedName>
        <fullName evidence="1">IrrE N-terminal-like domain-containing protein</fullName>
    </recommendedName>
</protein>
<sequence length="84" mass="9747">MSNPHDPEFPEDENTWGYTDLNRANIFINSELDKNHQKQTLIHELIHIMLWESGKTSLYNDENLVTSLANSIFELIQGNSLFVN</sequence>
<evidence type="ECO:0000259" key="1">
    <source>
        <dbReference type="Pfam" id="PF06114"/>
    </source>
</evidence>
<dbReference type="InterPro" id="IPR010359">
    <property type="entry name" value="IrrE_HExxH"/>
</dbReference>
<dbReference type="STRING" id="1423745.GCA_001311215_02023"/>
<gene>
    <name evidence="2" type="ORF">FC87_GL000005</name>
</gene>
<dbReference type="Gene3D" id="1.10.10.2910">
    <property type="match status" value="1"/>
</dbReference>
<name>A0A0R2CWH9_9LACO</name>
<dbReference type="Pfam" id="PF06114">
    <property type="entry name" value="Peptidase_M78"/>
    <property type="match status" value="1"/>
</dbReference>
<dbReference type="AlphaFoldDB" id="A0A0R2CWH9"/>
<evidence type="ECO:0000313" key="3">
    <source>
        <dbReference type="Proteomes" id="UP000051586"/>
    </source>
</evidence>
<evidence type="ECO:0000313" key="2">
    <source>
        <dbReference type="EMBL" id="KRM92393.1"/>
    </source>
</evidence>
<comment type="caution">
    <text evidence="2">The sequence shown here is derived from an EMBL/GenBank/DDBJ whole genome shotgun (WGS) entry which is preliminary data.</text>
</comment>
<feature type="domain" description="IrrE N-terminal-like" evidence="1">
    <location>
        <begin position="13"/>
        <end position="57"/>
    </location>
</feature>
<dbReference type="Proteomes" id="UP000051586">
    <property type="component" value="Unassembled WGS sequence"/>
</dbReference>
<dbReference type="PATRIC" id="fig|1423745.4.peg.8"/>
<dbReference type="EMBL" id="AYZI01000001">
    <property type="protein sequence ID" value="KRM92393.1"/>
    <property type="molecule type" value="Genomic_DNA"/>
</dbReference>
<reference evidence="2 3" key="1">
    <citation type="journal article" date="2015" name="Genome Announc.">
        <title>Expanding the biotechnology potential of lactobacilli through comparative genomics of 213 strains and associated genera.</title>
        <authorList>
            <person name="Sun Z."/>
            <person name="Harris H.M."/>
            <person name="McCann A."/>
            <person name="Guo C."/>
            <person name="Argimon S."/>
            <person name="Zhang W."/>
            <person name="Yang X."/>
            <person name="Jeffery I.B."/>
            <person name="Cooney J.C."/>
            <person name="Kagawa T.F."/>
            <person name="Liu W."/>
            <person name="Song Y."/>
            <person name="Salvetti E."/>
            <person name="Wrobel A."/>
            <person name="Rasinkangas P."/>
            <person name="Parkhill J."/>
            <person name="Rea M.C."/>
            <person name="O'Sullivan O."/>
            <person name="Ritari J."/>
            <person name="Douillard F.P."/>
            <person name="Paul Ross R."/>
            <person name="Yang R."/>
            <person name="Briner A.E."/>
            <person name="Felis G.E."/>
            <person name="de Vos W.M."/>
            <person name="Barrangou R."/>
            <person name="Klaenhammer T.R."/>
            <person name="Caufield P.W."/>
            <person name="Cui Y."/>
            <person name="Zhang H."/>
            <person name="O'Toole P.W."/>
        </authorList>
    </citation>
    <scope>NUCLEOTIDE SEQUENCE [LARGE SCALE GENOMIC DNA]</scope>
    <source>
        <strain evidence="2 3">DSM 22689</strain>
    </source>
</reference>
<proteinExistence type="predicted"/>
<organism evidence="2 3">
    <name type="scientific">Fructilactobacillus florum DSM 22689 = JCM 16035</name>
    <dbReference type="NCBI Taxonomy" id="1423745"/>
    <lineage>
        <taxon>Bacteria</taxon>
        <taxon>Bacillati</taxon>
        <taxon>Bacillota</taxon>
        <taxon>Bacilli</taxon>
        <taxon>Lactobacillales</taxon>
        <taxon>Lactobacillaceae</taxon>
        <taxon>Fructilactobacillus</taxon>
    </lineage>
</organism>
<accession>A0A0R2CWH9</accession>